<reference evidence="2" key="1">
    <citation type="journal article" date="2020" name="bioRxiv">
        <title>Comparative genomics of Chlamydomonas.</title>
        <authorList>
            <person name="Craig R.J."/>
            <person name="Hasan A.R."/>
            <person name="Ness R.W."/>
            <person name="Keightley P.D."/>
        </authorList>
    </citation>
    <scope>NUCLEOTIDE SEQUENCE</scope>
    <source>
        <strain evidence="2">CCAP 11/70</strain>
    </source>
</reference>
<sequence>MAGARGGGARIRVVAAAKPAPRDLWAYEGSAVSTIQLESYKIFHRLSFGHRNGRTHVIVLYDPASATCRAMEYEIERLALGLAHARSVSVARLNAADPEARAFLAAALPGSTERHRLPGVLVYPEGATGYFRLKERSATAEDILRGINNLYARVLPNRKPLELKGLPDTAVMEAMVYGGTEAASARQKKREKFRQLLEDVAAAREEVATVGGEAAGAPTVRTVSVVTSDAGGVWSKQRATVWGTLAGLSILAFAWDAWGAAAWDRWQLERRQEKRARGVKFSREQDLEDLGTIIYERLEEGRVILEHDKTRGTREMVLEVAEAAREEQEAAEASGRGAGAGTGEEVMRVGAGSGAGQVGGGVGSAVAGGGGGGSGALTPGEGGGRGGATAG</sequence>
<evidence type="ECO:0000256" key="1">
    <source>
        <dbReference type="SAM" id="MobiDB-lite"/>
    </source>
</evidence>
<proteinExistence type="predicted"/>
<dbReference type="AlphaFoldDB" id="A0A836BQW4"/>
<feature type="region of interest" description="Disordered" evidence="1">
    <location>
        <begin position="325"/>
        <end position="344"/>
    </location>
</feature>
<feature type="region of interest" description="Disordered" evidence="1">
    <location>
        <begin position="350"/>
        <end position="391"/>
    </location>
</feature>
<dbReference type="OrthoDB" id="537966at2759"/>
<keyword evidence="3" id="KW-1185">Reference proteome</keyword>
<dbReference type="Proteomes" id="UP000612055">
    <property type="component" value="Unassembled WGS sequence"/>
</dbReference>
<organism evidence="2 3">
    <name type="scientific">Edaphochlamys debaryana</name>
    <dbReference type="NCBI Taxonomy" id="47281"/>
    <lineage>
        <taxon>Eukaryota</taxon>
        <taxon>Viridiplantae</taxon>
        <taxon>Chlorophyta</taxon>
        <taxon>core chlorophytes</taxon>
        <taxon>Chlorophyceae</taxon>
        <taxon>CS clade</taxon>
        <taxon>Chlamydomonadales</taxon>
        <taxon>Chlamydomonadales incertae sedis</taxon>
        <taxon>Edaphochlamys</taxon>
    </lineage>
</organism>
<comment type="caution">
    <text evidence="2">The sequence shown here is derived from an EMBL/GenBank/DDBJ whole genome shotgun (WGS) entry which is preliminary data.</text>
</comment>
<feature type="compositionally biased region" description="Gly residues" evidence="1">
    <location>
        <begin position="351"/>
        <end position="391"/>
    </location>
</feature>
<name>A0A836BQW4_9CHLO</name>
<evidence type="ECO:0000313" key="3">
    <source>
        <dbReference type="Proteomes" id="UP000612055"/>
    </source>
</evidence>
<evidence type="ECO:0000313" key="2">
    <source>
        <dbReference type="EMBL" id="KAG2485472.1"/>
    </source>
</evidence>
<accession>A0A836BQW4</accession>
<protein>
    <submittedName>
        <fullName evidence="2">Uncharacterized protein</fullName>
    </submittedName>
</protein>
<dbReference type="EMBL" id="JAEHOE010000129">
    <property type="protein sequence ID" value="KAG2485472.1"/>
    <property type="molecule type" value="Genomic_DNA"/>
</dbReference>
<gene>
    <name evidence="2" type="ORF">HYH03_015848</name>
</gene>